<gene>
    <name evidence="1" type="ORF">HPB50_015158</name>
</gene>
<keyword evidence="2" id="KW-1185">Reference proteome</keyword>
<evidence type="ECO:0000313" key="2">
    <source>
        <dbReference type="Proteomes" id="UP000821845"/>
    </source>
</evidence>
<protein>
    <submittedName>
        <fullName evidence="1">Uncharacterized protein</fullName>
    </submittedName>
</protein>
<reference evidence="1" key="1">
    <citation type="submission" date="2020-05" db="EMBL/GenBank/DDBJ databases">
        <title>Large-scale comparative analyses of tick genomes elucidate their genetic diversity and vector capacities.</title>
        <authorList>
            <person name="Jia N."/>
            <person name="Wang J."/>
            <person name="Shi W."/>
            <person name="Du L."/>
            <person name="Sun Y."/>
            <person name="Zhan W."/>
            <person name="Jiang J."/>
            <person name="Wang Q."/>
            <person name="Zhang B."/>
            <person name="Ji P."/>
            <person name="Sakyi L.B."/>
            <person name="Cui X."/>
            <person name="Yuan T."/>
            <person name="Jiang B."/>
            <person name="Yang W."/>
            <person name="Lam T.T.-Y."/>
            <person name="Chang Q."/>
            <person name="Ding S."/>
            <person name="Wang X."/>
            <person name="Zhu J."/>
            <person name="Ruan X."/>
            <person name="Zhao L."/>
            <person name="Wei J."/>
            <person name="Que T."/>
            <person name="Du C."/>
            <person name="Cheng J."/>
            <person name="Dai P."/>
            <person name="Han X."/>
            <person name="Huang E."/>
            <person name="Gao Y."/>
            <person name="Liu J."/>
            <person name="Shao H."/>
            <person name="Ye R."/>
            <person name="Li L."/>
            <person name="Wei W."/>
            <person name="Wang X."/>
            <person name="Wang C."/>
            <person name="Yang T."/>
            <person name="Huo Q."/>
            <person name="Li W."/>
            <person name="Guo W."/>
            <person name="Chen H."/>
            <person name="Zhou L."/>
            <person name="Ni X."/>
            <person name="Tian J."/>
            <person name="Zhou Y."/>
            <person name="Sheng Y."/>
            <person name="Liu T."/>
            <person name="Pan Y."/>
            <person name="Xia L."/>
            <person name="Li J."/>
            <person name="Zhao F."/>
            <person name="Cao W."/>
        </authorList>
    </citation>
    <scope>NUCLEOTIDE SEQUENCE</scope>
    <source>
        <strain evidence="1">Hyas-2018</strain>
    </source>
</reference>
<name>A0ACB7RZ14_HYAAI</name>
<comment type="caution">
    <text evidence="1">The sequence shown here is derived from an EMBL/GenBank/DDBJ whole genome shotgun (WGS) entry which is preliminary data.</text>
</comment>
<organism evidence="1 2">
    <name type="scientific">Hyalomma asiaticum</name>
    <name type="common">Tick</name>
    <dbReference type="NCBI Taxonomy" id="266040"/>
    <lineage>
        <taxon>Eukaryota</taxon>
        <taxon>Metazoa</taxon>
        <taxon>Ecdysozoa</taxon>
        <taxon>Arthropoda</taxon>
        <taxon>Chelicerata</taxon>
        <taxon>Arachnida</taxon>
        <taxon>Acari</taxon>
        <taxon>Parasitiformes</taxon>
        <taxon>Ixodida</taxon>
        <taxon>Ixodoidea</taxon>
        <taxon>Ixodidae</taxon>
        <taxon>Hyalomminae</taxon>
        <taxon>Hyalomma</taxon>
    </lineage>
</organism>
<accession>A0ACB7RZ14</accession>
<evidence type="ECO:0000313" key="1">
    <source>
        <dbReference type="EMBL" id="KAH6926137.1"/>
    </source>
</evidence>
<sequence>MRATWRKLNVGSDGYLHVDELAGVCEHIGMEMDEEVCCRIMNGDERFILNVTHFVQNNYWANTHRSVTPPPLASPLPLIPPSPVPCAKPLGASERSAASKPTGSPGHHRHHPGYRRNRAVQKFKDTATADDEMSDQPVSGAVVPIWESGIFSSIDPDNTG</sequence>
<dbReference type="EMBL" id="CM023487">
    <property type="protein sequence ID" value="KAH6926137.1"/>
    <property type="molecule type" value="Genomic_DNA"/>
</dbReference>
<dbReference type="Proteomes" id="UP000821845">
    <property type="component" value="Chromosome 7"/>
</dbReference>
<proteinExistence type="predicted"/>